<evidence type="ECO:0000256" key="3">
    <source>
        <dbReference type="ARBA" id="ARBA00023163"/>
    </source>
</evidence>
<dbReference type="NCBIfam" id="TIGR02937">
    <property type="entry name" value="sigma70-ECF"/>
    <property type="match status" value="1"/>
</dbReference>
<accession>X1BJC9</accession>
<keyword evidence="1" id="KW-0805">Transcription regulation</keyword>
<dbReference type="InterPro" id="IPR013325">
    <property type="entry name" value="RNA_pol_sigma_r2"/>
</dbReference>
<feature type="non-terminal residue" evidence="5">
    <location>
        <position position="148"/>
    </location>
</feature>
<name>X1BJC9_9ZZZZ</name>
<dbReference type="PANTHER" id="PTHR43133">
    <property type="entry name" value="RNA POLYMERASE ECF-TYPE SIGMA FACTO"/>
    <property type="match status" value="1"/>
</dbReference>
<proteinExistence type="predicted"/>
<dbReference type="InterPro" id="IPR014284">
    <property type="entry name" value="RNA_pol_sigma-70_dom"/>
</dbReference>
<dbReference type="PANTHER" id="PTHR43133:SF51">
    <property type="entry name" value="RNA POLYMERASE SIGMA FACTOR"/>
    <property type="match status" value="1"/>
</dbReference>
<comment type="caution">
    <text evidence="5">The sequence shown here is derived from an EMBL/GenBank/DDBJ whole genome shotgun (WGS) entry which is preliminary data.</text>
</comment>
<evidence type="ECO:0000256" key="2">
    <source>
        <dbReference type="ARBA" id="ARBA00023082"/>
    </source>
</evidence>
<evidence type="ECO:0000256" key="1">
    <source>
        <dbReference type="ARBA" id="ARBA00023015"/>
    </source>
</evidence>
<sequence length="148" mass="17816">MTIKFKREKINDEKLIRYYTRGDEEALVQLVKRHQKNIYNLSFRFMNNSQDAWDATQETFIRLIKRAKSFKGASKFSTWLYRITCNVCKDILIKRKKLISDSYEELKLTEKVTYKNRFNEVSNRILEAEETDKVQNLLQKLPQNLRIV</sequence>
<organism evidence="5">
    <name type="scientific">marine sediment metagenome</name>
    <dbReference type="NCBI Taxonomy" id="412755"/>
    <lineage>
        <taxon>unclassified sequences</taxon>
        <taxon>metagenomes</taxon>
        <taxon>ecological metagenomes</taxon>
    </lineage>
</organism>
<keyword evidence="2" id="KW-0731">Sigma factor</keyword>
<gene>
    <name evidence="5" type="ORF">S01H4_02064</name>
</gene>
<dbReference type="InterPro" id="IPR039425">
    <property type="entry name" value="RNA_pol_sigma-70-like"/>
</dbReference>
<dbReference type="Gene3D" id="1.10.1740.10">
    <property type="match status" value="1"/>
</dbReference>
<dbReference type="GO" id="GO:0006352">
    <property type="term" value="P:DNA-templated transcription initiation"/>
    <property type="evidence" value="ECO:0007669"/>
    <property type="project" value="InterPro"/>
</dbReference>
<dbReference type="AlphaFoldDB" id="X1BJC9"/>
<feature type="domain" description="RNA polymerase sigma-70 region 2" evidence="4">
    <location>
        <begin position="30"/>
        <end position="96"/>
    </location>
</feature>
<dbReference type="EMBL" id="BART01000424">
    <property type="protein sequence ID" value="GAG72176.1"/>
    <property type="molecule type" value="Genomic_DNA"/>
</dbReference>
<keyword evidence="3" id="KW-0804">Transcription</keyword>
<dbReference type="SUPFAM" id="SSF88946">
    <property type="entry name" value="Sigma2 domain of RNA polymerase sigma factors"/>
    <property type="match status" value="1"/>
</dbReference>
<dbReference type="GO" id="GO:0016987">
    <property type="term" value="F:sigma factor activity"/>
    <property type="evidence" value="ECO:0007669"/>
    <property type="project" value="UniProtKB-KW"/>
</dbReference>
<evidence type="ECO:0000259" key="4">
    <source>
        <dbReference type="Pfam" id="PF04542"/>
    </source>
</evidence>
<reference evidence="5" key="1">
    <citation type="journal article" date="2014" name="Front. Microbiol.">
        <title>High frequency of phylogenetically diverse reductive dehalogenase-homologous genes in deep subseafloor sedimentary metagenomes.</title>
        <authorList>
            <person name="Kawai M."/>
            <person name="Futagami T."/>
            <person name="Toyoda A."/>
            <person name="Takaki Y."/>
            <person name="Nishi S."/>
            <person name="Hori S."/>
            <person name="Arai W."/>
            <person name="Tsubouchi T."/>
            <person name="Morono Y."/>
            <person name="Uchiyama I."/>
            <person name="Ito T."/>
            <person name="Fujiyama A."/>
            <person name="Inagaki F."/>
            <person name="Takami H."/>
        </authorList>
    </citation>
    <scope>NUCLEOTIDE SEQUENCE</scope>
    <source>
        <strain evidence="5">Expedition CK06-06</strain>
    </source>
</reference>
<dbReference type="InterPro" id="IPR007627">
    <property type="entry name" value="RNA_pol_sigma70_r2"/>
</dbReference>
<evidence type="ECO:0000313" key="5">
    <source>
        <dbReference type="EMBL" id="GAG72176.1"/>
    </source>
</evidence>
<dbReference type="Pfam" id="PF04542">
    <property type="entry name" value="Sigma70_r2"/>
    <property type="match status" value="1"/>
</dbReference>
<protein>
    <recommendedName>
        <fullName evidence="4">RNA polymerase sigma-70 region 2 domain-containing protein</fullName>
    </recommendedName>
</protein>